<evidence type="ECO:0000256" key="1">
    <source>
        <dbReference type="SAM" id="SignalP"/>
    </source>
</evidence>
<protein>
    <submittedName>
        <fullName evidence="2">Uncharacterized protein</fullName>
    </submittedName>
</protein>
<dbReference type="Proteomes" id="UP000218824">
    <property type="component" value="Chromosome"/>
</dbReference>
<dbReference type="AlphaFoldDB" id="A0AAU9ANW0"/>
<evidence type="ECO:0000313" key="2">
    <source>
        <dbReference type="EMBL" id="BAW00207.1"/>
    </source>
</evidence>
<name>A0AAU9ANW0_LYSEN</name>
<reference evidence="2 3" key="1">
    <citation type="journal article" date="2017" name="DNA Res.">
        <title>Complete genome sequence and expression profile of the commercial lytic enzyme producer Lysobacter enzymogenes M497-1.</title>
        <authorList>
            <person name="Takami H."/>
            <person name="Toyoda A."/>
            <person name="Uchiyama I."/>
            <person name="Itoh T."/>
            <person name="Takaki Y."/>
            <person name="Arai W."/>
            <person name="Nishi S."/>
            <person name="Kawai M."/>
            <person name="Shinya K."/>
            <person name="Ikeda H."/>
        </authorList>
    </citation>
    <scope>NUCLEOTIDE SEQUENCE [LARGE SCALE GENOMIC DNA]</scope>
    <source>
        <strain evidence="2 3">M497-1</strain>
    </source>
</reference>
<proteinExistence type="predicted"/>
<dbReference type="GeneID" id="83066494"/>
<accession>A0AAU9ANW0</accession>
<keyword evidence="1" id="KW-0732">Signal</keyword>
<organism evidence="2 3">
    <name type="scientific">Lysobacter enzymogenes</name>
    <dbReference type="NCBI Taxonomy" id="69"/>
    <lineage>
        <taxon>Bacteria</taxon>
        <taxon>Pseudomonadati</taxon>
        <taxon>Pseudomonadota</taxon>
        <taxon>Gammaproteobacteria</taxon>
        <taxon>Lysobacterales</taxon>
        <taxon>Lysobacteraceae</taxon>
        <taxon>Lysobacter</taxon>
    </lineage>
</organism>
<sequence length="80" mass="8623">MKLSIFCAALALGLGLSGAAAARDNSPQAQDTQASAALYWHCIYQSEFGGIYEFTQRGRCLLVVDSDIYGQLTLIDAYQA</sequence>
<dbReference type="KEGG" id="lem:LEN_4719"/>
<feature type="signal peptide" evidence="1">
    <location>
        <begin position="1"/>
        <end position="22"/>
    </location>
</feature>
<feature type="chain" id="PRO_5043549476" evidence="1">
    <location>
        <begin position="23"/>
        <end position="80"/>
    </location>
</feature>
<gene>
    <name evidence="2" type="ORF">LEN_4719</name>
</gene>
<dbReference type="RefSeq" id="WP_096382331.1">
    <property type="nucleotide sequence ID" value="NZ_AP014940.1"/>
</dbReference>
<dbReference type="EMBL" id="AP014940">
    <property type="protein sequence ID" value="BAW00207.1"/>
    <property type="molecule type" value="Genomic_DNA"/>
</dbReference>
<evidence type="ECO:0000313" key="3">
    <source>
        <dbReference type="Proteomes" id="UP000218824"/>
    </source>
</evidence>